<name>A0A9P7VGW7_9AGAR</name>
<sequence length="391" mass="43772">MDSYPIGSRVFFYDAAGCLVGGVVESTTRMGNGTQIVRIKCDDGRLQVSLEDSGGKETLPTYADFCGKLIGKREYPGRRCGLMMAEAAFTSISDISFHVPLYPVNEEDSPGLFPLICVRYRSEDERVAQIPTTSAFGEENVAPPPTHQQRLSPISLFEYEGHALVELLIFPAIPNSVSILRKGSFCDFYFIAMFKGGGSNTSAFLYDSGSPRHRPDRSSYYRSPLRSYKRCVSGIDITINCRRRFSGGTPMTHFSRERRARECVSPDIYISSHVLYQICQTRVKLPWLVVHLTKLDVLYACPERPGVRSFVEDWTMTGQKTCFVGDKVDKSETVTESGAWKLAFVTPSGLKNETEDKGHDTESNRGFLMPLNALSYVRDDLLLIYHGVHLT</sequence>
<dbReference type="Proteomes" id="UP000812287">
    <property type="component" value="Unassembled WGS sequence"/>
</dbReference>
<dbReference type="EMBL" id="MU250581">
    <property type="protein sequence ID" value="KAG7439871.1"/>
    <property type="molecule type" value="Genomic_DNA"/>
</dbReference>
<organism evidence="1 2">
    <name type="scientific">Guyanagaster necrorhizus</name>
    <dbReference type="NCBI Taxonomy" id="856835"/>
    <lineage>
        <taxon>Eukaryota</taxon>
        <taxon>Fungi</taxon>
        <taxon>Dikarya</taxon>
        <taxon>Basidiomycota</taxon>
        <taxon>Agaricomycotina</taxon>
        <taxon>Agaricomycetes</taxon>
        <taxon>Agaricomycetidae</taxon>
        <taxon>Agaricales</taxon>
        <taxon>Marasmiineae</taxon>
        <taxon>Physalacriaceae</taxon>
        <taxon>Guyanagaster</taxon>
    </lineage>
</organism>
<comment type="caution">
    <text evidence="1">The sequence shown here is derived from an EMBL/GenBank/DDBJ whole genome shotgun (WGS) entry which is preliminary data.</text>
</comment>
<dbReference type="OrthoDB" id="3237761at2759"/>
<dbReference type="RefSeq" id="XP_043033371.1">
    <property type="nucleotide sequence ID" value="XM_043179654.1"/>
</dbReference>
<gene>
    <name evidence="1" type="ORF">BT62DRAFT_1081265</name>
</gene>
<keyword evidence="2" id="KW-1185">Reference proteome</keyword>
<proteinExistence type="predicted"/>
<protein>
    <submittedName>
        <fullName evidence="1">Uncharacterized protein</fullName>
    </submittedName>
</protein>
<accession>A0A9P7VGW7</accession>
<dbReference type="AlphaFoldDB" id="A0A9P7VGW7"/>
<evidence type="ECO:0000313" key="1">
    <source>
        <dbReference type="EMBL" id="KAG7439871.1"/>
    </source>
</evidence>
<evidence type="ECO:0000313" key="2">
    <source>
        <dbReference type="Proteomes" id="UP000812287"/>
    </source>
</evidence>
<reference evidence="1" key="1">
    <citation type="submission" date="2020-11" db="EMBL/GenBank/DDBJ databases">
        <title>Adaptations for nitrogen fixation in a non-lichenized fungal sporocarp promotes dispersal by wood-feeding termites.</title>
        <authorList>
            <consortium name="DOE Joint Genome Institute"/>
            <person name="Koch R.A."/>
            <person name="Yoon G."/>
            <person name="Arayal U."/>
            <person name="Lail K."/>
            <person name="Amirebrahimi M."/>
            <person name="Labutti K."/>
            <person name="Lipzen A."/>
            <person name="Riley R."/>
            <person name="Barry K."/>
            <person name="Henrissat B."/>
            <person name="Grigoriev I.V."/>
            <person name="Herr J.R."/>
            <person name="Aime M.C."/>
        </authorList>
    </citation>
    <scope>NUCLEOTIDE SEQUENCE</scope>
    <source>
        <strain evidence="1">MCA 3950</strain>
    </source>
</reference>
<dbReference type="GeneID" id="66101948"/>